<keyword evidence="1" id="KW-0812">Transmembrane</keyword>
<organism evidence="2 3">
    <name type="scientific">Thermolongibacillus altinsuensis</name>
    <dbReference type="NCBI Taxonomy" id="575256"/>
    <lineage>
        <taxon>Bacteria</taxon>
        <taxon>Bacillati</taxon>
        <taxon>Bacillota</taxon>
        <taxon>Bacilli</taxon>
        <taxon>Bacillales</taxon>
        <taxon>Anoxybacillaceae</taxon>
        <taxon>Thermolongibacillus</taxon>
    </lineage>
</organism>
<dbReference type="Proteomes" id="UP000295658">
    <property type="component" value="Unassembled WGS sequence"/>
</dbReference>
<keyword evidence="1" id="KW-0472">Membrane</keyword>
<keyword evidence="1" id="KW-1133">Transmembrane helix</keyword>
<sequence>MATFRGRLLRRRPLPIRYVFLLTFIFFILSTAVSLWVINRGIEPTLMAIAEKETRRLANLVITSAINQQIAEDDFDVENFIKVQQDESGKISFVDFNTAVVNRVLAKTTNRVQKNLKAAAAGNLTELEFPDVQIETNQAKNKGIIYYIPLGQATNNILLGNLGPRIPVRFYVIGDVNSDVKKNIQPFGINNALVEISIHIEVNIQIIIPFATKTATVQNDIPVAIQIIPGEVPDFYNNNDGVNPSFEVPSE</sequence>
<dbReference type="NCBIfam" id="TIGR02832">
    <property type="entry name" value="spo_yunB"/>
    <property type="match status" value="1"/>
</dbReference>
<dbReference type="InterPro" id="IPR014197">
    <property type="entry name" value="Sporulation_prot_YunB"/>
</dbReference>
<dbReference type="AlphaFoldDB" id="A0A4R1QBP7"/>
<protein>
    <submittedName>
        <fullName evidence="2">Sporulation protein YunB</fullName>
    </submittedName>
</protein>
<accession>A0A4R1QBP7</accession>
<keyword evidence="3" id="KW-1185">Reference proteome</keyword>
<dbReference type="RefSeq" id="WP_243643103.1">
    <property type="nucleotide sequence ID" value="NZ_SLUL01000012.1"/>
</dbReference>
<evidence type="ECO:0000313" key="2">
    <source>
        <dbReference type="EMBL" id="TCL47350.1"/>
    </source>
</evidence>
<comment type="caution">
    <text evidence="2">The sequence shown here is derived from an EMBL/GenBank/DDBJ whole genome shotgun (WGS) entry which is preliminary data.</text>
</comment>
<dbReference type="PIRSF" id="PIRSF021383">
    <property type="entry name" value="YunB"/>
    <property type="match status" value="1"/>
</dbReference>
<evidence type="ECO:0000313" key="3">
    <source>
        <dbReference type="Proteomes" id="UP000295658"/>
    </source>
</evidence>
<dbReference type="EMBL" id="SLUL01000012">
    <property type="protein sequence ID" value="TCL47350.1"/>
    <property type="molecule type" value="Genomic_DNA"/>
</dbReference>
<feature type="transmembrane region" description="Helical" evidence="1">
    <location>
        <begin position="18"/>
        <end position="38"/>
    </location>
</feature>
<name>A0A4R1QBP7_9BACL</name>
<gene>
    <name evidence="2" type="ORF">EDD69_11260</name>
</gene>
<evidence type="ECO:0000256" key="1">
    <source>
        <dbReference type="SAM" id="Phobius"/>
    </source>
</evidence>
<proteinExistence type="predicted"/>
<reference evidence="2 3" key="1">
    <citation type="submission" date="2019-03" db="EMBL/GenBank/DDBJ databases">
        <title>Genomic Encyclopedia of Type Strains, Phase IV (KMG-IV): sequencing the most valuable type-strain genomes for metagenomic binning, comparative biology and taxonomic classification.</title>
        <authorList>
            <person name="Goeker M."/>
        </authorList>
    </citation>
    <scope>NUCLEOTIDE SEQUENCE [LARGE SCALE GENOMIC DNA]</scope>
    <source>
        <strain evidence="2 3">DSM 24979</strain>
    </source>
</reference>
<dbReference type="Pfam" id="PF09560">
    <property type="entry name" value="Spore_YunB"/>
    <property type="match status" value="1"/>
</dbReference>